<gene>
    <name evidence="7" type="ORF">PILCRDRAFT_819102</name>
</gene>
<organism evidence="7 8">
    <name type="scientific">Piloderma croceum (strain F 1598)</name>
    <dbReference type="NCBI Taxonomy" id="765440"/>
    <lineage>
        <taxon>Eukaryota</taxon>
        <taxon>Fungi</taxon>
        <taxon>Dikarya</taxon>
        <taxon>Basidiomycota</taxon>
        <taxon>Agaricomycotina</taxon>
        <taxon>Agaricomycetes</taxon>
        <taxon>Agaricomycetidae</taxon>
        <taxon>Atheliales</taxon>
        <taxon>Atheliaceae</taxon>
        <taxon>Piloderma</taxon>
    </lineage>
</organism>
<dbReference type="PANTHER" id="PTHR16932">
    <property type="entry name" value="INTERFERON ALPHA-INDUCIBLE PROTEIN 27"/>
    <property type="match status" value="1"/>
</dbReference>
<keyword evidence="5 6" id="KW-0472">Membrane</keyword>
<evidence type="ECO:0000256" key="6">
    <source>
        <dbReference type="SAM" id="Phobius"/>
    </source>
</evidence>
<accession>A0A0C3C1K5</accession>
<comment type="similarity">
    <text evidence="2">Belongs to the IFI6/IFI27 family.</text>
</comment>
<dbReference type="InterPro" id="IPR009311">
    <property type="entry name" value="IFI6/IFI27-like"/>
</dbReference>
<dbReference type="InterPro" id="IPR038213">
    <property type="entry name" value="IFI6/IFI27-like_sf"/>
</dbReference>
<dbReference type="InParanoid" id="A0A0C3C1K5"/>
<dbReference type="Gene3D" id="6.10.110.10">
    <property type="match status" value="1"/>
</dbReference>
<dbReference type="HOGENOM" id="CLU_1205169_0_0_1"/>
<dbReference type="Pfam" id="PF06140">
    <property type="entry name" value="Ifi-6-16"/>
    <property type="match status" value="1"/>
</dbReference>
<evidence type="ECO:0000256" key="3">
    <source>
        <dbReference type="ARBA" id="ARBA00022692"/>
    </source>
</evidence>
<dbReference type="InterPro" id="IPR011053">
    <property type="entry name" value="Single_hybrid_motif"/>
</dbReference>
<keyword evidence="4 6" id="KW-1133">Transmembrane helix</keyword>
<keyword evidence="8" id="KW-1185">Reference proteome</keyword>
<proteinExistence type="inferred from homology"/>
<dbReference type="OrthoDB" id="440424at2759"/>
<feature type="transmembrane region" description="Helical" evidence="6">
    <location>
        <begin position="84"/>
        <end position="103"/>
    </location>
</feature>
<sequence length="230" mass="24450">MTTRSLHDLQNQDIHALVSTFIQSNADQPLVGAVVSLLDTIAAKAAADLQRLINQLLSKLTDRQFYDGLFNALKAHVEAHPWPTAFLIVGIVLLCNPLAMAGFGSLGPVAGSLAAAWQSSMGGTVAAGSAFATLQSWGMMYSIVIPVAGTIITAGSIAAATAKEQIREACNDAWVIANAGGQEVKRWSRGEYGNPVTHWRNGVYGDPVTRWWKGEYGSPVAGWANSVTKK</sequence>
<dbReference type="Proteomes" id="UP000054166">
    <property type="component" value="Unassembled WGS sequence"/>
</dbReference>
<comment type="subcellular location">
    <subcellularLocation>
        <location evidence="1">Membrane</location>
        <topology evidence="1">Multi-pass membrane protein</topology>
    </subcellularLocation>
</comment>
<reference evidence="8" key="2">
    <citation type="submission" date="2015-01" db="EMBL/GenBank/DDBJ databases">
        <title>Evolutionary Origins and Diversification of the Mycorrhizal Mutualists.</title>
        <authorList>
            <consortium name="DOE Joint Genome Institute"/>
            <consortium name="Mycorrhizal Genomics Consortium"/>
            <person name="Kohler A."/>
            <person name="Kuo A."/>
            <person name="Nagy L.G."/>
            <person name="Floudas D."/>
            <person name="Copeland A."/>
            <person name="Barry K.W."/>
            <person name="Cichocki N."/>
            <person name="Veneault-Fourrey C."/>
            <person name="LaButti K."/>
            <person name="Lindquist E.A."/>
            <person name="Lipzen A."/>
            <person name="Lundell T."/>
            <person name="Morin E."/>
            <person name="Murat C."/>
            <person name="Riley R."/>
            <person name="Ohm R."/>
            <person name="Sun H."/>
            <person name="Tunlid A."/>
            <person name="Henrissat B."/>
            <person name="Grigoriev I.V."/>
            <person name="Hibbett D.S."/>
            <person name="Martin F."/>
        </authorList>
    </citation>
    <scope>NUCLEOTIDE SEQUENCE [LARGE SCALE GENOMIC DNA]</scope>
    <source>
        <strain evidence="8">F 1598</strain>
    </source>
</reference>
<evidence type="ECO:0000256" key="4">
    <source>
        <dbReference type="ARBA" id="ARBA00022989"/>
    </source>
</evidence>
<evidence type="ECO:0000256" key="1">
    <source>
        <dbReference type="ARBA" id="ARBA00004141"/>
    </source>
</evidence>
<dbReference type="AlphaFoldDB" id="A0A0C3C1K5"/>
<evidence type="ECO:0000313" key="7">
    <source>
        <dbReference type="EMBL" id="KIM83487.1"/>
    </source>
</evidence>
<dbReference type="PANTHER" id="PTHR16932:SF18">
    <property type="entry name" value="INTERFERON, ALPHA-INDUCIBLE PROTEIN 27-LIKE 2"/>
    <property type="match status" value="1"/>
</dbReference>
<evidence type="ECO:0000256" key="5">
    <source>
        <dbReference type="ARBA" id="ARBA00023136"/>
    </source>
</evidence>
<dbReference type="GO" id="GO:0016020">
    <property type="term" value="C:membrane"/>
    <property type="evidence" value="ECO:0007669"/>
    <property type="project" value="UniProtKB-SubCell"/>
</dbReference>
<reference evidence="7 8" key="1">
    <citation type="submission" date="2014-04" db="EMBL/GenBank/DDBJ databases">
        <authorList>
            <consortium name="DOE Joint Genome Institute"/>
            <person name="Kuo A."/>
            <person name="Tarkka M."/>
            <person name="Buscot F."/>
            <person name="Kohler A."/>
            <person name="Nagy L.G."/>
            <person name="Floudas D."/>
            <person name="Copeland A."/>
            <person name="Barry K.W."/>
            <person name="Cichocki N."/>
            <person name="Veneault-Fourrey C."/>
            <person name="LaButti K."/>
            <person name="Lindquist E.A."/>
            <person name="Lipzen A."/>
            <person name="Lundell T."/>
            <person name="Morin E."/>
            <person name="Murat C."/>
            <person name="Sun H."/>
            <person name="Tunlid A."/>
            <person name="Henrissat B."/>
            <person name="Grigoriev I.V."/>
            <person name="Hibbett D.S."/>
            <person name="Martin F."/>
            <person name="Nordberg H.P."/>
            <person name="Cantor M.N."/>
            <person name="Hua S.X."/>
        </authorList>
    </citation>
    <scope>NUCLEOTIDE SEQUENCE [LARGE SCALE GENOMIC DNA]</scope>
    <source>
        <strain evidence="7 8">F 1598</strain>
    </source>
</reference>
<evidence type="ECO:0000256" key="2">
    <source>
        <dbReference type="ARBA" id="ARBA00007262"/>
    </source>
</evidence>
<keyword evidence="3 6" id="KW-0812">Transmembrane</keyword>
<dbReference type="SUPFAM" id="SSF51230">
    <property type="entry name" value="Single hybrid motif"/>
    <property type="match status" value="1"/>
</dbReference>
<feature type="transmembrane region" description="Helical" evidence="6">
    <location>
        <begin position="141"/>
        <end position="162"/>
    </location>
</feature>
<dbReference type="EMBL" id="KN832990">
    <property type="protein sequence ID" value="KIM83487.1"/>
    <property type="molecule type" value="Genomic_DNA"/>
</dbReference>
<protein>
    <submittedName>
        <fullName evidence="7">Uncharacterized protein</fullName>
    </submittedName>
</protein>
<evidence type="ECO:0000313" key="8">
    <source>
        <dbReference type="Proteomes" id="UP000054166"/>
    </source>
</evidence>
<name>A0A0C3C1K5_PILCF</name>